<protein>
    <submittedName>
        <fullName evidence="3">Uncharacterized protein LOC109718671</fullName>
    </submittedName>
</protein>
<evidence type="ECO:0000313" key="3">
    <source>
        <dbReference type="RefSeq" id="XP_020100601.1"/>
    </source>
</evidence>
<gene>
    <name evidence="3" type="primary">LOC109718671</name>
</gene>
<dbReference type="Gramene" id="Aco000175.1.mrna1">
    <property type="protein sequence ID" value="Aco000175.1.mrna1.cds1"/>
    <property type="gene ID" value="Aco000175.1.path1"/>
</dbReference>
<evidence type="ECO:0000313" key="2">
    <source>
        <dbReference type="Proteomes" id="UP000515123"/>
    </source>
</evidence>
<dbReference type="RefSeq" id="XP_020100601.1">
    <property type="nucleotide sequence ID" value="XM_020245012.1"/>
</dbReference>
<accession>A0A6P5FWA9</accession>
<dbReference type="GeneID" id="109718671"/>
<name>A0A6P5FWA9_ANACO</name>
<evidence type="ECO:0000256" key="1">
    <source>
        <dbReference type="ARBA" id="ARBA00006974"/>
    </source>
</evidence>
<reference evidence="2" key="1">
    <citation type="journal article" date="2015" name="Nat. Genet.">
        <title>The pineapple genome and the evolution of CAM photosynthesis.</title>
        <authorList>
            <person name="Ming R."/>
            <person name="VanBuren R."/>
            <person name="Wai C.M."/>
            <person name="Tang H."/>
            <person name="Schatz M.C."/>
            <person name="Bowers J.E."/>
            <person name="Lyons E."/>
            <person name="Wang M.L."/>
            <person name="Chen J."/>
            <person name="Biggers E."/>
            <person name="Zhang J."/>
            <person name="Huang L."/>
            <person name="Zhang L."/>
            <person name="Miao W."/>
            <person name="Zhang J."/>
            <person name="Ye Z."/>
            <person name="Miao C."/>
            <person name="Lin Z."/>
            <person name="Wang H."/>
            <person name="Zhou H."/>
            <person name="Yim W.C."/>
            <person name="Priest H.D."/>
            <person name="Zheng C."/>
            <person name="Woodhouse M."/>
            <person name="Edger P.P."/>
            <person name="Guyot R."/>
            <person name="Guo H.B."/>
            <person name="Guo H."/>
            <person name="Zheng G."/>
            <person name="Singh R."/>
            <person name="Sharma A."/>
            <person name="Min X."/>
            <person name="Zheng Y."/>
            <person name="Lee H."/>
            <person name="Gurtowski J."/>
            <person name="Sedlazeck F.J."/>
            <person name="Harkess A."/>
            <person name="McKain M.R."/>
            <person name="Liao Z."/>
            <person name="Fang J."/>
            <person name="Liu J."/>
            <person name="Zhang X."/>
            <person name="Zhang Q."/>
            <person name="Hu W."/>
            <person name="Qin Y."/>
            <person name="Wang K."/>
            <person name="Chen L.Y."/>
            <person name="Shirley N."/>
            <person name="Lin Y.R."/>
            <person name="Liu L.Y."/>
            <person name="Hernandez A.G."/>
            <person name="Wright C.L."/>
            <person name="Bulone V."/>
            <person name="Tuskan G.A."/>
            <person name="Heath K."/>
            <person name="Zee F."/>
            <person name="Moore P.H."/>
            <person name="Sunkar R."/>
            <person name="Leebens-Mack J.H."/>
            <person name="Mockler T."/>
            <person name="Bennetzen J.L."/>
            <person name="Freeling M."/>
            <person name="Sankoff D."/>
            <person name="Paterson A.H."/>
            <person name="Zhu X."/>
            <person name="Yang X."/>
            <person name="Smith J.A."/>
            <person name="Cushman J.C."/>
            <person name="Paull R.E."/>
            <person name="Yu Q."/>
        </authorList>
    </citation>
    <scope>NUCLEOTIDE SEQUENCE [LARGE SCALE GENOMIC DNA]</scope>
    <source>
        <strain evidence="2">cv. F153</strain>
    </source>
</reference>
<reference evidence="3" key="2">
    <citation type="submission" date="2025-08" db="UniProtKB">
        <authorList>
            <consortium name="RefSeq"/>
        </authorList>
    </citation>
    <scope>IDENTIFICATION</scope>
    <source>
        <tissue evidence="3">Leaf</tissue>
    </source>
</reference>
<dbReference type="PANTHER" id="PTHR35296:SF3">
    <property type="entry name" value="EXPRESSED PROTEIN"/>
    <property type="match status" value="1"/>
</dbReference>
<dbReference type="AlphaFoldDB" id="A0A6P5FWA9"/>
<dbReference type="InterPro" id="IPR003676">
    <property type="entry name" value="SAUR_fam"/>
</dbReference>
<dbReference type="Proteomes" id="UP000515123">
    <property type="component" value="Linkage group 12"/>
</dbReference>
<keyword evidence="2" id="KW-1185">Reference proteome</keyword>
<dbReference type="PANTHER" id="PTHR35296">
    <property type="entry name" value="EXPRESSED PROTEIN"/>
    <property type="match status" value="1"/>
</dbReference>
<organism evidence="2 3">
    <name type="scientific">Ananas comosus</name>
    <name type="common">Pineapple</name>
    <name type="synonym">Ananas ananas</name>
    <dbReference type="NCBI Taxonomy" id="4615"/>
    <lineage>
        <taxon>Eukaryota</taxon>
        <taxon>Viridiplantae</taxon>
        <taxon>Streptophyta</taxon>
        <taxon>Embryophyta</taxon>
        <taxon>Tracheophyta</taxon>
        <taxon>Spermatophyta</taxon>
        <taxon>Magnoliopsida</taxon>
        <taxon>Liliopsida</taxon>
        <taxon>Poales</taxon>
        <taxon>Bromeliaceae</taxon>
        <taxon>Bromelioideae</taxon>
        <taxon>Ananas</taxon>
    </lineage>
</organism>
<dbReference type="GO" id="GO:0009733">
    <property type="term" value="P:response to auxin"/>
    <property type="evidence" value="ECO:0007669"/>
    <property type="project" value="InterPro"/>
</dbReference>
<sequence>MRPHHPNRVANIAEPTSAGCCAPLLRHRRRPGRRPSRRSYLPLADAAAASPAPTMAVVVVGKERRVFHVDPSVLEKEPVRALMDAAAAAAKTKRGRSKGGVVFVDADAILFEHALWMAHNERSSPSSSSSSSSSAVSPVSASLFKLHLRDIIEFYSQE</sequence>
<proteinExistence type="inferred from homology"/>
<dbReference type="OrthoDB" id="1052757at2759"/>
<comment type="similarity">
    <text evidence="1">Belongs to the ARG7 family.</text>
</comment>